<dbReference type="OrthoDB" id="9798772at2"/>
<reference evidence="5" key="1">
    <citation type="submission" date="2018-05" db="EMBL/GenBank/DDBJ databases">
        <title>Zavarzinia sp. HR-AS.</title>
        <authorList>
            <person name="Lee Y."/>
            <person name="Jeon C.O."/>
        </authorList>
    </citation>
    <scope>NUCLEOTIDE SEQUENCE [LARGE SCALE GENOMIC DNA]</scope>
    <source>
        <strain evidence="5">DSM 1231</strain>
    </source>
</reference>
<dbReference type="GO" id="GO:0016151">
    <property type="term" value="F:nickel cation binding"/>
    <property type="evidence" value="ECO:0007669"/>
    <property type="project" value="UniProtKB-UniRule"/>
</dbReference>
<gene>
    <name evidence="3" type="primary">ureF</name>
    <name evidence="4" type="ORF">DKG75_11050</name>
</gene>
<evidence type="ECO:0000313" key="5">
    <source>
        <dbReference type="Proteomes" id="UP000246077"/>
    </source>
</evidence>
<dbReference type="InterPro" id="IPR002639">
    <property type="entry name" value="UreF"/>
</dbReference>
<dbReference type="AlphaFoldDB" id="A0A317E0F5"/>
<dbReference type="Gene3D" id="1.10.4190.10">
    <property type="entry name" value="Urease accessory protein UreF"/>
    <property type="match status" value="1"/>
</dbReference>
<comment type="function">
    <text evidence="3">Required for maturation of urease via the functional incorporation of the urease nickel metallocenter.</text>
</comment>
<proteinExistence type="inferred from homology"/>
<sequence>MITGATITTTAMCTGRTASMTTEGALYRLMAWLSPAYPVGAFTHSHGLEWAIECGWVRDRAALIDWLEQLLTAGSGWNDAVFFAHAHGAGGDGARLAAIAELARANAPARERQVETLAQGTAFRLISENAWPADVLAALPADVAYPVAVGALAAAHDVPLRAALTAYLHGFAANLVSAAQRLVPLGQTDAQRAIAALMPVVETAAGRAAALDPAADPFAALGGATLVSDLCAMRHETQYTRLFRT</sequence>
<protein>
    <recommendedName>
        <fullName evidence="3">Urease accessory protein UreF</fullName>
    </recommendedName>
</protein>
<dbReference type="Pfam" id="PF01730">
    <property type="entry name" value="UreF"/>
    <property type="match status" value="1"/>
</dbReference>
<comment type="similarity">
    <text evidence="3">Belongs to the UreF family.</text>
</comment>
<dbReference type="PANTHER" id="PTHR33620">
    <property type="entry name" value="UREASE ACCESSORY PROTEIN F"/>
    <property type="match status" value="1"/>
</dbReference>
<evidence type="ECO:0000256" key="3">
    <source>
        <dbReference type="HAMAP-Rule" id="MF_01385"/>
    </source>
</evidence>
<comment type="subcellular location">
    <subcellularLocation>
        <location evidence="3">Cytoplasm</location>
    </subcellularLocation>
</comment>
<keyword evidence="2 3" id="KW-0143">Chaperone</keyword>
<name>A0A317E0F5_9PROT</name>
<accession>A0A317E0F5</accession>
<organism evidence="4 5">
    <name type="scientific">Zavarzinia compransoris</name>
    <dbReference type="NCBI Taxonomy" id="1264899"/>
    <lineage>
        <taxon>Bacteria</taxon>
        <taxon>Pseudomonadati</taxon>
        <taxon>Pseudomonadota</taxon>
        <taxon>Alphaproteobacteria</taxon>
        <taxon>Rhodospirillales</taxon>
        <taxon>Zavarziniaceae</taxon>
        <taxon>Zavarzinia</taxon>
    </lineage>
</organism>
<dbReference type="HAMAP" id="MF_01385">
    <property type="entry name" value="UreF"/>
    <property type="match status" value="1"/>
</dbReference>
<keyword evidence="5" id="KW-1185">Reference proteome</keyword>
<keyword evidence="3" id="KW-0963">Cytoplasm</keyword>
<evidence type="ECO:0000256" key="1">
    <source>
        <dbReference type="ARBA" id="ARBA00022988"/>
    </source>
</evidence>
<keyword evidence="1 3" id="KW-0996">Nickel insertion</keyword>
<dbReference type="EMBL" id="QGLF01000003">
    <property type="protein sequence ID" value="PWR20538.1"/>
    <property type="molecule type" value="Genomic_DNA"/>
</dbReference>
<dbReference type="Proteomes" id="UP000246077">
    <property type="component" value="Unassembled WGS sequence"/>
</dbReference>
<evidence type="ECO:0000256" key="2">
    <source>
        <dbReference type="ARBA" id="ARBA00023186"/>
    </source>
</evidence>
<comment type="subunit">
    <text evidence="3">UreD, UreF and UreG form a complex that acts as a GTP-hydrolysis-dependent molecular chaperone, activating the urease apoprotein by helping to assemble the nickel containing metallocenter of UreC. The UreE protein probably delivers the nickel.</text>
</comment>
<dbReference type="GO" id="GO:0005737">
    <property type="term" value="C:cytoplasm"/>
    <property type="evidence" value="ECO:0007669"/>
    <property type="project" value="UniProtKB-SubCell"/>
</dbReference>
<dbReference type="PANTHER" id="PTHR33620:SF1">
    <property type="entry name" value="UREASE ACCESSORY PROTEIN F"/>
    <property type="match status" value="1"/>
</dbReference>
<dbReference type="InterPro" id="IPR038277">
    <property type="entry name" value="UreF_sf"/>
</dbReference>
<comment type="caution">
    <text evidence="4">The sequence shown here is derived from an EMBL/GenBank/DDBJ whole genome shotgun (WGS) entry which is preliminary data.</text>
</comment>
<evidence type="ECO:0000313" key="4">
    <source>
        <dbReference type="EMBL" id="PWR20538.1"/>
    </source>
</evidence>
<dbReference type="PIRSF" id="PIRSF009467">
    <property type="entry name" value="Ureas_acces_UreF"/>
    <property type="match status" value="1"/>
</dbReference>